<dbReference type="PRINTS" id="PR00953">
    <property type="entry name" value="TYPE3IMRPROT"/>
</dbReference>
<feature type="transmembrane region" description="Helical" evidence="7">
    <location>
        <begin position="179"/>
        <end position="202"/>
    </location>
</feature>
<feature type="transmembrane region" description="Helical" evidence="7">
    <location>
        <begin position="132"/>
        <end position="159"/>
    </location>
</feature>
<evidence type="ECO:0000313" key="8">
    <source>
        <dbReference type="EMBL" id="GAA4348415.1"/>
    </source>
</evidence>
<keyword evidence="4 7" id="KW-0812">Transmembrane</keyword>
<evidence type="ECO:0000256" key="4">
    <source>
        <dbReference type="ARBA" id="ARBA00022692"/>
    </source>
</evidence>
<protein>
    <submittedName>
        <fullName evidence="8">SctT family type III secretion system export apparatus subunit BscT</fullName>
    </submittedName>
</protein>
<feature type="transmembrane region" description="Helical" evidence="7">
    <location>
        <begin position="6"/>
        <end position="31"/>
    </location>
</feature>
<dbReference type="PANTHER" id="PTHR30065:SF1">
    <property type="entry name" value="SURFACE PRESENTATION OF ANTIGENS PROTEIN SPAR"/>
    <property type="match status" value="1"/>
</dbReference>
<organism evidence="8 9">
    <name type="scientific">Variovorax defluvii</name>
    <dbReference type="NCBI Taxonomy" id="913761"/>
    <lineage>
        <taxon>Bacteria</taxon>
        <taxon>Pseudomonadati</taxon>
        <taxon>Pseudomonadota</taxon>
        <taxon>Betaproteobacteria</taxon>
        <taxon>Burkholderiales</taxon>
        <taxon>Comamonadaceae</taxon>
        <taxon>Variovorax</taxon>
    </lineage>
</organism>
<feature type="transmembrane region" description="Helical" evidence="7">
    <location>
        <begin position="38"/>
        <end position="57"/>
    </location>
</feature>
<dbReference type="PANTHER" id="PTHR30065">
    <property type="entry name" value="FLAGELLAR BIOSYNTHETIC PROTEIN FLIR"/>
    <property type="match status" value="1"/>
</dbReference>
<evidence type="ECO:0000256" key="1">
    <source>
        <dbReference type="ARBA" id="ARBA00004651"/>
    </source>
</evidence>
<evidence type="ECO:0000256" key="5">
    <source>
        <dbReference type="ARBA" id="ARBA00022989"/>
    </source>
</evidence>
<comment type="subcellular location">
    <subcellularLocation>
        <location evidence="1 7">Cell membrane</location>
        <topology evidence="1 7">Multi-pass membrane protein</topology>
    </subcellularLocation>
</comment>
<feature type="transmembrane region" description="Helical" evidence="7">
    <location>
        <begin position="77"/>
        <end position="94"/>
    </location>
</feature>
<evidence type="ECO:0000256" key="3">
    <source>
        <dbReference type="ARBA" id="ARBA00022475"/>
    </source>
</evidence>
<accession>A0ABP8I044</accession>
<sequence>MDFFEAPMQFLSTFGFAVPRMFGVFSILPLLSREALPGILRVGVVGCFALLLVPGLAEGAAQVRSAHETALIVLREALLGALIGFVLAVPFWAVEAMGDIIDTQRGTNLSQTLNPLTGHETSPLGQLFNQAIVTFAFVTGGFLLVLSVIYDSFALWPVFQPWPRPEAAAVPMLLQQIDRLMHLTLLLSAPVVFSMLLCEGGLALVSRFVPQLQVFFLAMPIKSAVAMVVLAIYAPVLFDVAHTTLRDSFAQVLRTAGEAFPIARPR</sequence>
<evidence type="ECO:0000256" key="2">
    <source>
        <dbReference type="ARBA" id="ARBA00009772"/>
    </source>
</evidence>
<evidence type="ECO:0000256" key="7">
    <source>
        <dbReference type="RuleBase" id="RU362072"/>
    </source>
</evidence>
<name>A0ABP8I044_9BURK</name>
<keyword evidence="9" id="KW-1185">Reference proteome</keyword>
<keyword evidence="3 7" id="KW-1003">Cell membrane</keyword>
<dbReference type="RefSeq" id="WP_345539404.1">
    <property type="nucleotide sequence ID" value="NZ_BAABGJ010000057.1"/>
</dbReference>
<dbReference type="InterPro" id="IPR002010">
    <property type="entry name" value="T3SS_IM_R"/>
</dbReference>
<reference evidence="9" key="1">
    <citation type="journal article" date="2019" name="Int. J. Syst. Evol. Microbiol.">
        <title>The Global Catalogue of Microorganisms (GCM) 10K type strain sequencing project: providing services to taxonomists for standard genome sequencing and annotation.</title>
        <authorList>
            <consortium name="The Broad Institute Genomics Platform"/>
            <consortium name="The Broad Institute Genome Sequencing Center for Infectious Disease"/>
            <person name="Wu L."/>
            <person name="Ma J."/>
        </authorList>
    </citation>
    <scope>NUCLEOTIDE SEQUENCE [LARGE SCALE GENOMIC DNA]</scope>
    <source>
        <strain evidence="9">JCM 17804</strain>
    </source>
</reference>
<comment type="caution">
    <text evidence="8">The sequence shown here is derived from an EMBL/GenBank/DDBJ whole genome shotgun (WGS) entry which is preliminary data.</text>
</comment>
<keyword evidence="6 7" id="KW-0472">Membrane</keyword>
<evidence type="ECO:0000256" key="6">
    <source>
        <dbReference type="ARBA" id="ARBA00023136"/>
    </source>
</evidence>
<dbReference type="Pfam" id="PF01311">
    <property type="entry name" value="Bac_export_1"/>
    <property type="match status" value="1"/>
</dbReference>
<keyword evidence="5 7" id="KW-1133">Transmembrane helix</keyword>
<dbReference type="EMBL" id="BAABGJ010000057">
    <property type="protein sequence ID" value="GAA4348415.1"/>
    <property type="molecule type" value="Genomic_DNA"/>
</dbReference>
<comment type="similarity">
    <text evidence="2 7">Belongs to the FliR/MopE/SpaR family.</text>
</comment>
<dbReference type="NCBIfam" id="TIGR01401">
    <property type="entry name" value="fliR_like_III"/>
    <property type="match status" value="1"/>
</dbReference>
<dbReference type="Proteomes" id="UP001500975">
    <property type="component" value="Unassembled WGS sequence"/>
</dbReference>
<proteinExistence type="inferred from homology"/>
<feature type="transmembrane region" description="Helical" evidence="7">
    <location>
        <begin position="214"/>
        <end position="238"/>
    </location>
</feature>
<gene>
    <name evidence="8" type="primary">bscT</name>
    <name evidence="8" type="ORF">GCM10023165_34200</name>
</gene>
<evidence type="ECO:0000313" key="9">
    <source>
        <dbReference type="Proteomes" id="UP001500975"/>
    </source>
</evidence>
<dbReference type="InterPro" id="IPR006304">
    <property type="entry name" value="T3SS_SpaR/YscT"/>
</dbReference>